<evidence type="ECO:0000313" key="2">
    <source>
        <dbReference type="Proteomes" id="UP001239522"/>
    </source>
</evidence>
<keyword evidence="2" id="KW-1185">Reference proteome</keyword>
<proteinExistence type="predicted"/>
<dbReference type="RefSeq" id="WP_306060217.1">
    <property type="nucleotide sequence ID" value="NZ_CP120997.1"/>
</dbReference>
<accession>A0ABY9HT55</accession>
<dbReference type="EMBL" id="CP120997">
    <property type="protein sequence ID" value="WLQ37748.1"/>
    <property type="molecule type" value="Genomic_DNA"/>
</dbReference>
<sequence>MPDRTPCLEILMLCGSYCMVSYVTNKLRLPLETWAARFSQCGAAPDAGYLPL</sequence>
<name>A0ABY9HT55_9ACTN</name>
<reference evidence="1 2" key="1">
    <citation type="submission" date="2023-03" db="EMBL/GenBank/DDBJ databases">
        <title>Isolation and description of six Streptomyces strains from soil environments, able to metabolize different microbial glucans.</title>
        <authorList>
            <person name="Widen T."/>
            <person name="Larsbrink J."/>
        </authorList>
    </citation>
    <scope>NUCLEOTIDE SEQUENCE [LARGE SCALE GENOMIC DNA]</scope>
    <source>
        <strain evidence="1 2">Mut1</strain>
    </source>
</reference>
<evidence type="ECO:0000313" key="1">
    <source>
        <dbReference type="EMBL" id="WLQ37748.1"/>
    </source>
</evidence>
<protein>
    <submittedName>
        <fullName evidence="1">Uncharacterized protein</fullName>
    </submittedName>
</protein>
<organism evidence="1 2">
    <name type="scientific">Streptomyces castrisilvae</name>
    <dbReference type="NCBI Taxonomy" id="3033811"/>
    <lineage>
        <taxon>Bacteria</taxon>
        <taxon>Bacillati</taxon>
        <taxon>Actinomycetota</taxon>
        <taxon>Actinomycetes</taxon>
        <taxon>Kitasatosporales</taxon>
        <taxon>Streptomycetaceae</taxon>
        <taxon>Streptomyces</taxon>
    </lineage>
</organism>
<gene>
    <name evidence="1" type="ORF">P8A18_31820</name>
</gene>
<dbReference type="Proteomes" id="UP001239522">
    <property type="component" value="Chromosome"/>
</dbReference>